<evidence type="ECO:0000256" key="5">
    <source>
        <dbReference type="ARBA" id="ARBA00009290"/>
    </source>
</evidence>
<dbReference type="FunFam" id="3.40.50.620:FF:000006">
    <property type="entry name" value="bifunctional 3'-phosphoadenosine 5'-phosphosulfate synthase 1"/>
    <property type="match status" value="1"/>
</dbReference>
<feature type="domain" description="Sulphate adenylyltransferase catalytic" evidence="16">
    <location>
        <begin position="395"/>
        <end position="603"/>
    </location>
</feature>
<dbReference type="CDD" id="cd02027">
    <property type="entry name" value="APSK"/>
    <property type="match status" value="1"/>
</dbReference>
<evidence type="ECO:0000313" key="19">
    <source>
        <dbReference type="Proteomes" id="UP000663825"/>
    </source>
</evidence>
<dbReference type="SUPFAM" id="SSF88697">
    <property type="entry name" value="PUA domain-like"/>
    <property type="match status" value="1"/>
</dbReference>
<dbReference type="GO" id="GO:0005524">
    <property type="term" value="F:ATP binding"/>
    <property type="evidence" value="ECO:0007669"/>
    <property type="project" value="UniProtKB-KW"/>
</dbReference>
<keyword evidence="12" id="KW-0809">Transit peptide</keyword>
<name>A0A817KXF4_9BILA</name>
<evidence type="ECO:0000259" key="16">
    <source>
        <dbReference type="Pfam" id="PF01747"/>
    </source>
</evidence>
<dbReference type="InterPro" id="IPR002650">
    <property type="entry name" value="Sulphate_adenylyltransferase"/>
</dbReference>
<evidence type="ECO:0000256" key="12">
    <source>
        <dbReference type="ARBA" id="ARBA00022946"/>
    </source>
</evidence>
<keyword evidence="10" id="KW-0547">Nucleotide-binding</keyword>
<evidence type="ECO:0000259" key="17">
    <source>
        <dbReference type="Pfam" id="PF14306"/>
    </source>
</evidence>
<evidence type="ECO:0000256" key="2">
    <source>
        <dbReference type="ARBA" id="ARBA00005048"/>
    </source>
</evidence>
<organism evidence="18 19">
    <name type="scientific">Rotaria socialis</name>
    <dbReference type="NCBI Taxonomy" id="392032"/>
    <lineage>
        <taxon>Eukaryota</taxon>
        <taxon>Metazoa</taxon>
        <taxon>Spiralia</taxon>
        <taxon>Gnathifera</taxon>
        <taxon>Rotifera</taxon>
        <taxon>Eurotatoria</taxon>
        <taxon>Bdelloidea</taxon>
        <taxon>Philodinida</taxon>
        <taxon>Philodinidae</taxon>
        <taxon>Rotaria</taxon>
    </lineage>
</organism>
<evidence type="ECO:0000256" key="6">
    <source>
        <dbReference type="ARBA" id="ARBA00022528"/>
    </source>
</evidence>
<protein>
    <recommendedName>
        <fullName evidence="20">Sulfate adenylyltransferase</fullName>
    </recommendedName>
</protein>
<dbReference type="CDD" id="cd00517">
    <property type="entry name" value="ATPS"/>
    <property type="match status" value="1"/>
</dbReference>
<proteinExistence type="inferred from homology"/>
<dbReference type="UniPathway" id="UPA00097"/>
<dbReference type="PANTHER" id="PTHR11055">
    <property type="entry name" value="BIFUNCTIONAL 3'-PHOSPHOADENOSINE 5'-PHOSPHOSULFATE SYNTHASE"/>
    <property type="match status" value="1"/>
</dbReference>
<dbReference type="Pfam" id="PF01583">
    <property type="entry name" value="APS_kinase"/>
    <property type="match status" value="1"/>
</dbReference>
<keyword evidence="7" id="KW-0934">Plastid</keyword>
<comment type="catalytic activity">
    <reaction evidence="14">
        <text>sulfate + ATP + H(+) = adenosine 5'-phosphosulfate + diphosphate</text>
        <dbReference type="Rhea" id="RHEA:18133"/>
        <dbReference type="ChEBI" id="CHEBI:15378"/>
        <dbReference type="ChEBI" id="CHEBI:16189"/>
        <dbReference type="ChEBI" id="CHEBI:30616"/>
        <dbReference type="ChEBI" id="CHEBI:33019"/>
        <dbReference type="ChEBI" id="CHEBI:58243"/>
        <dbReference type="EC" id="2.7.7.4"/>
    </reaction>
</comment>
<dbReference type="Proteomes" id="UP000663825">
    <property type="component" value="Unassembled WGS sequence"/>
</dbReference>
<evidence type="ECO:0000256" key="3">
    <source>
        <dbReference type="ARBA" id="ARBA00005050"/>
    </source>
</evidence>
<evidence type="ECO:0000313" key="18">
    <source>
        <dbReference type="EMBL" id="CAF2991072.1"/>
    </source>
</evidence>
<keyword evidence="8" id="KW-0808">Transferase</keyword>
<evidence type="ECO:0000256" key="14">
    <source>
        <dbReference type="ARBA" id="ARBA00049370"/>
    </source>
</evidence>
<comment type="subcellular location">
    <subcellularLocation>
        <location evidence="1">Plastid</location>
        <location evidence="1">Chloroplast</location>
    </subcellularLocation>
</comment>
<dbReference type="FunFam" id="3.10.400.10:FF:000002">
    <property type="entry name" value="ATP sulfurylase 2"/>
    <property type="match status" value="1"/>
</dbReference>
<dbReference type="OrthoDB" id="506431at2759"/>
<gene>
    <name evidence="18" type="ORF">TIS948_LOCUS964</name>
</gene>
<evidence type="ECO:0000256" key="8">
    <source>
        <dbReference type="ARBA" id="ARBA00022679"/>
    </source>
</evidence>
<dbReference type="SUPFAM" id="SSF52540">
    <property type="entry name" value="P-loop containing nucleoside triphosphate hydrolases"/>
    <property type="match status" value="1"/>
</dbReference>
<dbReference type="Gene3D" id="3.40.50.300">
    <property type="entry name" value="P-loop containing nucleotide triphosphate hydrolases"/>
    <property type="match status" value="1"/>
</dbReference>
<dbReference type="Gene3D" id="3.40.50.620">
    <property type="entry name" value="HUPs"/>
    <property type="match status" value="1"/>
</dbReference>
<dbReference type="InterPro" id="IPR015947">
    <property type="entry name" value="PUA-like_sf"/>
</dbReference>
<dbReference type="GO" id="GO:0004020">
    <property type="term" value="F:adenylylsulfate kinase activity"/>
    <property type="evidence" value="ECO:0007669"/>
    <property type="project" value="InterPro"/>
</dbReference>
<evidence type="ECO:0000259" key="15">
    <source>
        <dbReference type="Pfam" id="PF01583"/>
    </source>
</evidence>
<dbReference type="InterPro" id="IPR059117">
    <property type="entry name" value="APS_kinase_dom"/>
</dbReference>
<comment type="similarity">
    <text evidence="13">Belongs to the sulfate adenylyltransferase family.</text>
</comment>
<dbReference type="InterPro" id="IPR014729">
    <property type="entry name" value="Rossmann-like_a/b/a_fold"/>
</dbReference>
<feature type="domain" description="APS kinase" evidence="15">
    <location>
        <begin position="38"/>
        <end position="149"/>
    </location>
</feature>
<comment type="caution">
    <text evidence="18">The sequence shown here is derived from an EMBL/GenBank/DDBJ whole genome shotgun (WGS) entry which is preliminary data.</text>
</comment>
<evidence type="ECO:0000256" key="4">
    <source>
        <dbReference type="ARBA" id="ARBA00007268"/>
    </source>
</evidence>
<dbReference type="Gene3D" id="3.10.400.10">
    <property type="entry name" value="Sulfate adenylyltransferase"/>
    <property type="match status" value="1"/>
</dbReference>
<sequence>MFLTSLITKVDQTNVHCHFSKITREKRSVALGQRGNFRGCTIWLTGLSCARKSSIVYALEEYIVNKGLSAYCLDDDNIQCGLNKNLGCSNDDRVENSRRIAEVSKLFADAGFMCIVSHSSSILEDRHNARQLHENAQLPFIEVFINIDTLYESSKNPDLSIDTNIVSSEKAIEMILNKLAEHKIISPILVYPVRELLMCDQRRSESLEQFPQMDKFDITSLDLQWVQVLSEGWATPLTGFMRETEYLQCLHFGCLMKGHIENQTIPIVLPCSSIDKERLKSNSMIALCYNEKFIAIIKSPEFFEHRKEERCARTFGTTDIHHPYIKMIMESGDWLIGGDLEVVERIRWNDGLDQYRLTPIELRQHFRDLQMIQISLFPLTSACTCTCPTSGFISADAVFAFQLRNPIHNGHSLLMQTTRNLLIEQNFQNPVLLLHPLGGWTKDDDVPIHVRIAQYQAFLKEDPDDRLNRSRTVLAIFPSPVCYAGPTEVQWHAKTRMVAGANFYIVGRDPAGIPHPSNKSKDLYEPTHGSRVLTMAPGLNQLHILPFKVAAYHRPSKTMMFYDPSKHEEFDFISGSRMRNIARTGQQPPDGFMLSAGWNVLASYYQSLTVGS</sequence>
<evidence type="ECO:0000256" key="10">
    <source>
        <dbReference type="ARBA" id="ARBA00022741"/>
    </source>
</evidence>
<dbReference type="PANTHER" id="PTHR11055:SF1">
    <property type="entry name" value="PAPS SYNTHETASE, ISOFORM D"/>
    <property type="match status" value="1"/>
</dbReference>
<evidence type="ECO:0000256" key="9">
    <source>
        <dbReference type="ARBA" id="ARBA00022695"/>
    </source>
</evidence>
<evidence type="ECO:0000256" key="11">
    <source>
        <dbReference type="ARBA" id="ARBA00022840"/>
    </source>
</evidence>
<comment type="pathway">
    <text evidence="3">Sulfur metabolism; sulfate assimilation.</text>
</comment>
<dbReference type="GO" id="GO:0000103">
    <property type="term" value="P:sulfate assimilation"/>
    <property type="evidence" value="ECO:0007669"/>
    <property type="project" value="UniProtKB-UniPathway"/>
</dbReference>
<dbReference type="SUPFAM" id="SSF52374">
    <property type="entry name" value="Nucleotidylyl transferase"/>
    <property type="match status" value="1"/>
</dbReference>
<dbReference type="Pfam" id="PF01747">
    <property type="entry name" value="ATP-sulfurylase"/>
    <property type="match status" value="1"/>
</dbReference>
<evidence type="ECO:0000256" key="1">
    <source>
        <dbReference type="ARBA" id="ARBA00004229"/>
    </source>
</evidence>
<evidence type="ECO:0000256" key="13">
    <source>
        <dbReference type="ARBA" id="ARBA00037980"/>
    </source>
</evidence>
<accession>A0A817KXF4</accession>
<evidence type="ECO:0000256" key="7">
    <source>
        <dbReference type="ARBA" id="ARBA00022640"/>
    </source>
</evidence>
<dbReference type="Pfam" id="PF14306">
    <property type="entry name" value="PUA_2"/>
    <property type="match status" value="1"/>
</dbReference>
<keyword evidence="6" id="KW-0150">Chloroplast</keyword>
<comment type="similarity">
    <text evidence="5">In the C-terminal section; belongs to the sulfate adenylyltransferase family.</text>
</comment>
<comment type="similarity">
    <text evidence="4">In the N-terminal section; belongs to the APS kinase family.</text>
</comment>
<feature type="domain" description="ATP-sulfurylase PUA-like" evidence="17">
    <location>
        <begin position="194"/>
        <end position="345"/>
    </location>
</feature>
<reference evidence="18" key="1">
    <citation type="submission" date="2021-02" db="EMBL/GenBank/DDBJ databases">
        <authorList>
            <person name="Nowell W R."/>
        </authorList>
    </citation>
    <scope>NUCLEOTIDE SEQUENCE</scope>
</reference>
<evidence type="ECO:0008006" key="20">
    <source>
        <dbReference type="Google" id="ProtNLM"/>
    </source>
</evidence>
<dbReference type="GO" id="GO:0050428">
    <property type="term" value="P:3'-phosphoadenosine 5'-phosphosulfate biosynthetic process"/>
    <property type="evidence" value="ECO:0007669"/>
    <property type="project" value="TreeGrafter"/>
</dbReference>
<keyword evidence="11" id="KW-0067">ATP-binding</keyword>
<dbReference type="GO" id="GO:0004781">
    <property type="term" value="F:sulfate adenylyltransferase (ATP) activity"/>
    <property type="evidence" value="ECO:0007669"/>
    <property type="project" value="UniProtKB-EC"/>
</dbReference>
<dbReference type="InterPro" id="IPR025980">
    <property type="entry name" value="ATP-Sase_PUA-like_dom"/>
</dbReference>
<keyword evidence="9" id="KW-0548">Nucleotidyltransferase</keyword>
<dbReference type="AlphaFoldDB" id="A0A817KXF4"/>
<dbReference type="InterPro" id="IPR027417">
    <property type="entry name" value="P-loop_NTPase"/>
</dbReference>
<dbReference type="InterPro" id="IPR024951">
    <property type="entry name" value="Sulfurylase_cat_dom"/>
</dbReference>
<comment type="pathway">
    <text evidence="2">Sulfur metabolism; hydrogen sulfide biosynthesis; sulfite from sulfate: step 1/3.</text>
</comment>
<dbReference type="EMBL" id="CAJNXB010000025">
    <property type="protein sequence ID" value="CAF2991072.1"/>
    <property type="molecule type" value="Genomic_DNA"/>
</dbReference>